<evidence type="ECO:0000256" key="7">
    <source>
        <dbReference type="ARBA" id="ARBA00022833"/>
    </source>
</evidence>
<organism evidence="14 15">
    <name type="scientific">Musa acuminata subsp. malaccensis</name>
    <name type="common">Wild banana</name>
    <name type="synonym">Musa malaccensis</name>
    <dbReference type="NCBI Taxonomy" id="214687"/>
    <lineage>
        <taxon>Eukaryota</taxon>
        <taxon>Viridiplantae</taxon>
        <taxon>Streptophyta</taxon>
        <taxon>Embryophyta</taxon>
        <taxon>Tracheophyta</taxon>
        <taxon>Spermatophyta</taxon>
        <taxon>Magnoliopsida</taxon>
        <taxon>Liliopsida</taxon>
        <taxon>Zingiberales</taxon>
        <taxon>Musaceae</taxon>
        <taxon>Musa</taxon>
    </lineage>
</organism>
<dbReference type="PANTHER" id="PTHR11607">
    <property type="entry name" value="ALPHA-MANNOSIDASE"/>
    <property type="match status" value="1"/>
</dbReference>
<dbReference type="Pfam" id="PF17677">
    <property type="entry name" value="Glyco_hydro38C2"/>
    <property type="match status" value="1"/>
</dbReference>
<dbReference type="PANTHER" id="PTHR11607:SF3">
    <property type="entry name" value="LYSOSOMAL ALPHA-MANNOSIDASE"/>
    <property type="match status" value="1"/>
</dbReference>
<protein>
    <recommendedName>
        <fullName evidence="3 11">Alpha-mannosidase</fullName>
        <ecNumber evidence="11">3.2.1.-</ecNumber>
    </recommendedName>
</protein>
<gene>
    <name evidence="13" type="ORF">GSMUA_334390.1</name>
</gene>
<reference evidence="13" key="1">
    <citation type="submission" date="2021-03" db="EMBL/GenBank/DDBJ databases">
        <authorList>
            <consortium name="Genoscope - CEA"/>
            <person name="William W."/>
        </authorList>
    </citation>
    <scope>NUCLEOTIDE SEQUENCE</scope>
    <source>
        <strain evidence="13">Doubled-haploid Pahang</strain>
    </source>
</reference>
<comment type="similarity">
    <text evidence="2 11">Belongs to the glycosyl hydrolase 38 family.</text>
</comment>
<dbReference type="Gene3D" id="3.20.110.10">
    <property type="entry name" value="Glycoside hydrolase 38, N terminal domain"/>
    <property type="match status" value="1"/>
</dbReference>
<proteinExistence type="inferred from homology"/>
<evidence type="ECO:0000256" key="2">
    <source>
        <dbReference type="ARBA" id="ARBA00009792"/>
    </source>
</evidence>
<evidence type="ECO:0000313" key="14">
    <source>
        <dbReference type="EnsemblPlants" id="Ma08_p00500.1"/>
    </source>
</evidence>
<keyword evidence="6 11" id="KW-0378">Hydrolase</keyword>
<evidence type="ECO:0000256" key="5">
    <source>
        <dbReference type="ARBA" id="ARBA00022729"/>
    </source>
</evidence>
<dbReference type="InterPro" id="IPR048534">
    <property type="entry name" value="Man2a1-like_dom"/>
</dbReference>
<dbReference type="Pfam" id="PF01074">
    <property type="entry name" value="Glyco_hydro_38N"/>
    <property type="match status" value="1"/>
</dbReference>
<dbReference type="InterPro" id="IPR028995">
    <property type="entry name" value="Glyco_hydro_57/38_cen_sf"/>
</dbReference>
<evidence type="ECO:0000256" key="10">
    <source>
        <dbReference type="ARBA" id="ARBA00023295"/>
    </source>
</evidence>
<dbReference type="Gene3D" id="2.60.40.1180">
    <property type="entry name" value="Golgi alpha-mannosidase II"/>
    <property type="match status" value="1"/>
</dbReference>
<dbReference type="CDD" id="cd10810">
    <property type="entry name" value="GH38N_AMII_LAM_like"/>
    <property type="match status" value="1"/>
</dbReference>
<dbReference type="GO" id="GO:0004559">
    <property type="term" value="F:alpha-mannosidase activity"/>
    <property type="evidence" value="ECO:0000318"/>
    <property type="project" value="GO_Central"/>
</dbReference>
<dbReference type="Gene3D" id="2.60.40.1360">
    <property type="match status" value="1"/>
</dbReference>
<dbReference type="InterPro" id="IPR000602">
    <property type="entry name" value="Glyco_hydro_38_N"/>
</dbReference>
<comment type="catalytic activity">
    <reaction evidence="1">
        <text>Hydrolysis of terminal, non-reducing alpha-D-mannose residues in alpha-D-mannosides.</text>
        <dbReference type="EC" id="3.2.1.24"/>
    </reaction>
</comment>
<evidence type="ECO:0000256" key="6">
    <source>
        <dbReference type="ARBA" id="ARBA00022801"/>
    </source>
</evidence>
<evidence type="ECO:0000256" key="11">
    <source>
        <dbReference type="RuleBase" id="RU361199"/>
    </source>
</evidence>
<dbReference type="EMBL" id="HG996472">
    <property type="protein sequence ID" value="CAG1830185.1"/>
    <property type="molecule type" value="Genomic_DNA"/>
</dbReference>
<dbReference type="SMART" id="SM00872">
    <property type="entry name" value="Alpha-mann_mid"/>
    <property type="match status" value="1"/>
</dbReference>
<dbReference type="InterPro" id="IPR013780">
    <property type="entry name" value="Glyco_hydro_b"/>
</dbReference>
<dbReference type="EC" id="3.2.1.-" evidence="11"/>
<keyword evidence="7 11" id="KW-0862">Zinc</keyword>
<sequence>MAIAASSSLLLLHHLLLVLASWWRLADAAYIAYNTSGGVVLGKLNVHLVPHSHDDVGWLKTIDQYYVGSNNSIQGACIQNVLDSVVEALLADKSRKFIFVEMAFFIRWWRQQSDKTKKLVKKLVNSGQLEFINGGWCMHDEAVVHYIDMIDQTTLGHRFLKQEFDQLPRIGWQIDPFGHSAVQAYLLGAELGFDALYFSRIDYQDREKRKDTKSLEVVWRGSKTLGSSVDIFTGIFPKNYEPPPGGFYFEVNDESPVIQDDPLLFDYNVQERVDDFVAAALSQANITRTDHIMFTMGTDFKYQYANSWFRQMDKFIHYVNKDGRVNALYSTPSIYTNAKHAANESWPLKTDDFFPYADRANAYWTGYFTSRPALKGYVRLLSSYYVAARQLEFIKGRSSSGPTTDSLADALAIVQHHDAITGTEKQHVANDYAKRLAIGYAEASKVVESSFACLTESISGSGDCLPVTKFEQCPLLNISYCPPSESDLYAGRSLVVLVYNSLGWMREDIIRIPVVSDSVLVLDHEGKEIESQLLPIKSPSTALRNFYVKAYLGKSPSITPKYWLAFPVTVQPLGFTTYFIKSAKQTGSHAVMSMVSSSQGMENSTMEIELGNLKLQFDLDGNKLSHYFNKRSLVKASVEQTYSFYSGDDGSGADPQASGAYVFRPSGKFPIQSEKKVPLTILQGPLLHEVHQQISSWIYQVTRIYKTKEHLEVEFIVGPIPTNDGVGKEVVTQIATTMNTSKTFYTDSNGRDFIKRIRDYRSDWELQVNQPVAGNYYPINLGMYIKDDSTELSVLADRAIGGTSLVDGQVELMLHRRLLHDDSRGVAEALNEVVCVEIECEGLAIQGKLYIRVDPLGEGAHWRRSTGQQIYSPLLIAFSEEHEGNWSNFHITTFSMLDHSYSLPENVALITLQELEDGSVLLRLGHLYEVGEDKDLSKIAYVELKKMFPGRKINITEMNLSANQERAEMEKKKLKWGVESSSTDETIVKGGLVDPSKLVVELGPMEIRTFILNLNKSVTADKNN</sequence>
<dbReference type="InterPro" id="IPR050843">
    <property type="entry name" value="Glycosyl_Hydrlase_38"/>
</dbReference>
<dbReference type="SUPFAM" id="SSF74650">
    <property type="entry name" value="Galactose mutarotase-like"/>
    <property type="match status" value="1"/>
</dbReference>
<dbReference type="InterPro" id="IPR011682">
    <property type="entry name" value="Glyco_hydro_38_C"/>
</dbReference>
<dbReference type="FunFam" id="2.60.40.1360:FF:000001">
    <property type="entry name" value="Alpha-mannosidase"/>
    <property type="match status" value="1"/>
</dbReference>
<evidence type="ECO:0000256" key="1">
    <source>
        <dbReference type="ARBA" id="ARBA00000365"/>
    </source>
</evidence>
<keyword evidence="8" id="KW-1015">Disulfide bond</keyword>
<evidence type="ECO:0000256" key="3">
    <source>
        <dbReference type="ARBA" id="ARBA00012752"/>
    </source>
</evidence>
<feature type="chain" id="PRO_5033952859" description="Alpha-mannosidase" evidence="11">
    <location>
        <begin position="29"/>
        <end position="1024"/>
    </location>
</feature>
<dbReference type="Pfam" id="PF21260">
    <property type="entry name" value="Laman-like_dom"/>
    <property type="match status" value="1"/>
</dbReference>
<dbReference type="GO" id="GO:0046872">
    <property type="term" value="F:metal ion binding"/>
    <property type="evidence" value="ECO:0007669"/>
    <property type="project" value="UniProtKB-KW"/>
</dbReference>
<dbReference type="Gene3D" id="1.20.1270.50">
    <property type="entry name" value="Glycoside hydrolase family 38, central domain"/>
    <property type="match status" value="2"/>
</dbReference>
<dbReference type="FunFam" id="1.20.1270.50:FF:000002">
    <property type="entry name" value="Alpha-mannosidase"/>
    <property type="match status" value="1"/>
</dbReference>
<dbReference type="OMA" id="QSYSYYA"/>
<keyword evidence="9" id="KW-0325">Glycoprotein</keyword>
<dbReference type="FunFam" id="2.70.98.30:FF:000004">
    <property type="entry name" value="Alpha-mannosidase"/>
    <property type="match status" value="1"/>
</dbReference>
<dbReference type="FunFam" id="3.20.110.10:FF:000001">
    <property type="entry name" value="Alpha-mannosidase"/>
    <property type="match status" value="1"/>
</dbReference>
<dbReference type="InterPro" id="IPR041147">
    <property type="entry name" value="GH38_C"/>
</dbReference>
<evidence type="ECO:0000256" key="9">
    <source>
        <dbReference type="ARBA" id="ARBA00023180"/>
    </source>
</evidence>
<dbReference type="SUPFAM" id="SSF88688">
    <property type="entry name" value="Families 57/38 glycoside transferase middle domain"/>
    <property type="match status" value="1"/>
</dbReference>
<dbReference type="InterPro" id="IPR015341">
    <property type="entry name" value="Glyco_hydro_38_cen"/>
</dbReference>
<dbReference type="InParanoid" id="A0A804K1D4"/>
<dbReference type="Gramene" id="Ma08_t00500.1">
    <property type="protein sequence ID" value="Ma08_p00500.1"/>
    <property type="gene ID" value="Ma08_g00500"/>
</dbReference>
<accession>A0A804K1D4</accession>
<dbReference type="FunFam" id="1.20.1270.50:FF:000003">
    <property type="entry name" value="Alpha-mannosidase"/>
    <property type="match status" value="1"/>
</dbReference>
<dbReference type="InterPro" id="IPR011330">
    <property type="entry name" value="Glyco_hydro/deAcase_b/a-brl"/>
</dbReference>
<dbReference type="Pfam" id="PF09261">
    <property type="entry name" value="Alpha-mann_mid"/>
    <property type="match status" value="1"/>
</dbReference>
<evidence type="ECO:0000256" key="4">
    <source>
        <dbReference type="ARBA" id="ARBA00022723"/>
    </source>
</evidence>
<dbReference type="AlphaFoldDB" id="A0A804K1D4"/>
<reference evidence="14" key="2">
    <citation type="submission" date="2021-05" db="UniProtKB">
        <authorList>
            <consortium name="EnsemblPlants"/>
        </authorList>
    </citation>
    <scope>IDENTIFICATION</scope>
    <source>
        <strain evidence="14">subsp. malaccensis</strain>
    </source>
</reference>
<evidence type="ECO:0000313" key="13">
    <source>
        <dbReference type="EMBL" id="CAG1830185.1"/>
    </source>
</evidence>
<dbReference type="GO" id="GO:0006013">
    <property type="term" value="P:mannose metabolic process"/>
    <property type="evidence" value="ECO:0007669"/>
    <property type="project" value="InterPro"/>
</dbReference>
<dbReference type="OrthoDB" id="2016903at2759"/>
<dbReference type="EnsemblPlants" id="Ma08_t00500.1">
    <property type="protein sequence ID" value="Ma08_p00500.1"/>
    <property type="gene ID" value="Ma08_g00500"/>
</dbReference>
<dbReference type="Pfam" id="PF07748">
    <property type="entry name" value="Glyco_hydro_38C"/>
    <property type="match status" value="1"/>
</dbReference>
<keyword evidence="10 11" id="KW-0326">Glycosidase</keyword>
<name>A0A804K1D4_MUSAM</name>
<dbReference type="FunFam" id="2.60.40.1180:FF:000015">
    <property type="entry name" value="Alpha-mannosidase"/>
    <property type="match status" value="1"/>
</dbReference>
<evidence type="ECO:0000256" key="8">
    <source>
        <dbReference type="ARBA" id="ARBA00023157"/>
    </source>
</evidence>
<dbReference type="InterPro" id="IPR027291">
    <property type="entry name" value="Glyco_hydro_38_N_sf"/>
</dbReference>
<dbReference type="Proteomes" id="UP000012960">
    <property type="component" value="Unplaced"/>
</dbReference>
<dbReference type="GO" id="GO:0030246">
    <property type="term" value="F:carbohydrate binding"/>
    <property type="evidence" value="ECO:0007669"/>
    <property type="project" value="InterPro"/>
</dbReference>
<feature type="domain" description="Glycoside hydrolase family 38 central" evidence="12">
    <location>
        <begin position="362"/>
        <end position="436"/>
    </location>
</feature>
<dbReference type="Gene3D" id="2.70.98.30">
    <property type="entry name" value="Golgi alpha-mannosidase II, domain 4"/>
    <property type="match status" value="1"/>
</dbReference>
<feature type="signal peptide" evidence="11">
    <location>
        <begin position="1"/>
        <end position="28"/>
    </location>
</feature>
<keyword evidence="4 11" id="KW-0479">Metal-binding</keyword>
<dbReference type="SUPFAM" id="SSF88713">
    <property type="entry name" value="Glycoside hydrolase/deacetylase"/>
    <property type="match status" value="1"/>
</dbReference>
<keyword evidence="5 11" id="KW-0732">Signal</keyword>
<evidence type="ECO:0000313" key="15">
    <source>
        <dbReference type="Proteomes" id="UP000012960"/>
    </source>
</evidence>
<evidence type="ECO:0000259" key="12">
    <source>
        <dbReference type="SMART" id="SM00872"/>
    </source>
</evidence>
<keyword evidence="15" id="KW-1185">Reference proteome</keyword>
<comment type="cofactor">
    <cofactor evidence="11">
        <name>Zn(2+)</name>
        <dbReference type="ChEBI" id="CHEBI:29105"/>
    </cofactor>
    <text evidence="11">Binds 1 zinc ion per subunit.</text>
</comment>
<dbReference type="InterPro" id="IPR011013">
    <property type="entry name" value="Gal_mutarotase_sf_dom"/>
</dbReference>
<dbReference type="InterPro" id="IPR037094">
    <property type="entry name" value="Glyco_hydro_38_cen_sf"/>
</dbReference>